<dbReference type="CDD" id="cd21451">
    <property type="entry name" value="DLC-like_TCTEX1D"/>
    <property type="match status" value="1"/>
</dbReference>
<dbReference type="GO" id="GO:0007018">
    <property type="term" value="P:microtubule-based movement"/>
    <property type="evidence" value="ECO:0007669"/>
    <property type="project" value="TreeGrafter"/>
</dbReference>
<dbReference type="STRING" id="67003.A0A1X0NYC6"/>
<proteinExistence type="predicted"/>
<sequence>MTSEYYEAERDPVTLPRPGTKFRVSVVEAVIKEVCHQLVGENRPYVYDEIQPLIKDICSEIQQRVVRLGYERYKLVTHVTVLEAAHQGIRIASRGLWDPVTDGYATYTYSTETMHVNVILYGLYWE</sequence>
<gene>
    <name evidence="1" type="ORF">TM35_000112400</name>
</gene>
<protein>
    <submittedName>
        <fullName evidence="1">Dynein light chain</fullName>
    </submittedName>
</protein>
<dbReference type="Gene3D" id="3.30.1140.40">
    <property type="entry name" value="Tctex-1"/>
    <property type="match status" value="1"/>
</dbReference>
<dbReference type="PANTHER" id="PTHR21255:SF7">
    <property type="entry name" value="DYNEIN LIGHT CHAIN TCTEX-TYPE PROTEIN 2B"/>
    <property type="match status" value="1"/>
</dbReference>
<dbReference type="GO" id="GO:0045505">
    <property type="term" value="F:dynein intermediate chain binding"/>
    <property type="evidence" value="ECO:0007669"/>
    <property type="project" value="TreeGrafter"/>
</dbReference>
<accession>A0A1X0NYC6</accession>
<keyword evidence="2" id="KW-1185">Reference proteome</keyword>
<dbReference type="PANTHER" id="PTHR21255">
    <property type="entry name" value="T-COMPLEX-ASSOCIATED-TESTIS-EXPRESSED 1/ DYNEIN LIGHT CHAIN"/>
    <property type="match status" value="1"/>
</dbReference>
<dbReference type="InterPro" id="IPR005334">
    <property type="entry name" value="Tctex-1-like"/>
</dbReference>
<dbReference type="RefSeq" id="XP_028883772.1">
    <property type="nucleotide sequence ID" value="XM_029024949.1"/>
</dbReference>
<comment type="caution">
    <text evidence="1">The sequence shown here is derived from an EMBL/GenBank/DDBJ whole genome shotgun (WGS) entry which is preliminary data.</text>
</comment>
<dbReference type="InterPro" id="IPR038586">
    <property type="entry name" value="Tctex-1-like_sf"/>
</dbReference>
<dbReference type="GO" id="GO:0005737">
    <property type="term" value="C:cytoplasm"/>
    <property type="evidence" value="ECO:0007669"/>
    <property type="project" value="TreeGrafter"/>
</dbReference>
<evidence type="ECO:0000313" key="2">
    <source>
        <dbReference type="Proteomes" id="UP000192257"/>
    </source>
</evidence>
<dbReference type="AlphaFoldDB" id="A0A1X0NYC6"/>
<dbReference type="OrthoDB" id="10260741at2759"/>
<dbReference type="Pfam" id="PF03645">
    <property type="entry name" value="Tctex-1"/>
    <property type="match status" value="1"/>
</dbReference>
<dbReference type="GO" id="GO:0005868">
    <property type="term" value="C:cytoplasmic dynein complex"/>
    <property type="evidence" value="ECO:0007669"/>
    <property type="project" value="TreeGrafter"/>
</dbReference>
<reference evidence="1 2" key="1">
    <citation type="submission" date="2017-03" db="EMBL/GenBank/DDBJ databases">
        <title>An alternative strategy for trypanosome survival in the mammalian bloodstream revealed through genome and transcriptome analysis of the ubiquitous bovine parasite Trypanosoma (Megatrypanum) theileri.</title>
        <authorList>
            <person name="Kelly S."/>
            <person name="Ivens A."/>
            <person name="Mott A."/>
            <person name="O'Neill E."/>
            <person name="Emms D."/>
            <person name="Macleod O."/>
            <person name="Voorheis P."/>
            <person name="Matthews J."/>
            <person name="Matthews K."/>
            <person name="Carrington M."/>
        </authorList>
    </citation>
    <scope>NUCLEOTIDE SEQUENCE [LARGE SCALE GENOMIC DNA]</scope>
    <source>
        <strain evidence="1">Edinburgh</strain>
    </source>
</reference>
<dbReference type="GeneID" id="39984729"/>
<dbReference type="EMBL" id="NBCO01000011">
    <property type="protein sequence ID" value="ORC89706.1"/>
    <property type="molecule type" value="Genomic_DNA"/>
</dbReference>
<dbReference type="Proteomes" id="UP000192257">
    <property type="component" value="Unassembled WGS sequence"/>
</dbReference>
<evidence type="ECO:0000313" key="1">
    <source>
        <dbReference type="EMBL" id="ORC89706.1"/>
    </source>
</evidence>
<organism evidence="1 2">
    <name type="scientific">Trypanosoma theileri</name>
    <dbReference type="NCBI Taxonomy" id="67003"/>
    <lineage>
        <taxon>Eukaryota</taxon>
        <taxon>Discoba</taxon>
        <taxon>Euglenozoa</taxon>
        <taxon>Kinetoplastea</taxon>
        <taxon>Metakinetoplastina</taxon>
        <taxon>Trypanosomatida</taxon>
        <taxon>Trypanosomatidae</taxon>
        <taxon>Trypanosoma</taxon>
    </lineage>
</organism>
<name>A0A1X0NYC6_9TRYP</name>
<dbReference type="VEuPathDB" id="TriTrypDB:TM35_000112400"/>